<feature type="compositionally biased region" description="Low complexity" evidence="6">
    <location>
        <begin position="442"/>
        <end position="454"/>
    </location>
</feature>
<evidence type="ECO:0000313" key="10">
    <source>
        <dbReference type="Proteomes" id="UP001614394"/>
    </source>
</evidence>
<protein>
    <recommendedName>
        <fullName evidence="2">histidine kinase</fullName>
        <ecNumber evidence="2">2.7.13.3</ecNumber>
    </recommendedName>
</protein>
<dbReference type="PANTHER" id="PTHR45436">
    <property type="entry name" value="SENSOR HISTIDINE KINASE YKOH"/>
    <property type="match status" value="1"/>
</dbReference>
<evidence type="ECO:0000259" key="8">
    <source>
        <dbReference type="SMART" id="SM00387"/>
    </source>
</evidence>
<evidence type="ECO:0000256" key="3">
    <source>
        <dbReference type="ARBA" id="ARBA00022553"/>
    </source>
</evidence>
<evidence type="ECO:0000256" key="7">
    <source>
        <dbReference type="SAM" id="Phobius"/>
    </source>
</evidence>
<dbReference type="GO" id="GO:0016301">
    <property type="term" value="F:kinase activity"/>
    <property type="evidence" value="ECO:0007669"/>
    <property type="project" value="UniProtKB-KW"/>
</dbReference>
<evidence type="ECO:0000256" key="2">
    <source>
        <dbReference type="ARBA" id="ARBA00012438"/>
    </source>
</evidence>
<dbReference type="EC" id="2.7.13.3" evidence="2"/>
<evidence type="ECO:0000256" key="6">
    <source>
        <dbReference type="SAM" id="MobiDB-lite"/>
    </source>
</evidence>
<dbReference type="InterPro" id="IPR003594">
    <property type="entry name" value="HATPase_dom"/>
</dbReference>
<feature type="domain" description="Histidine kinase/HSP90-like ATPase" evidence="8">
    <location>
        <begin position="254"/>
        <end position="368"/>
    </location>
</feature>
<name>A0ABW8C5W0_9ACTN</name>
<feature type="transmembrane region" description="Helical" evidence="7">
    <location>
        <begin position="15"/>
        <end position="36"/>
    </location>
</feature>
<keyword evidence="4" id="KW-0808">Transferase</keyword>
<keyword evidence="5 9" id="KW-0418">Kinase</keyword>
<keyword evidence="3" id="KW-0597">Phosphoprotein</keyword>
<dbReference type="InterPro" id="IPR036890">
    <property type="entry name" value="HATPase_C_sf"/>
</dbReference>
<keyword evidence="7" id="KW-1133">Transmembrane helix</keyword>
<evidence type="ECO:0000256" key="4">
    <source>
        <dbReference type="ARBA" id="ARBA00022679"/>
    </source>
</evidence>
<dbReference type="Proteomes" id="UP001614394">
    <property type="component" value="Unassembled WGS sequence"/>
</dbReference>
<comment type="caution">
    <text evidence="9">The sequence shown here is derived from an EMBL/GenBank/DDBJ whole genome shotgun (WGS) entry which is preliminary data.</text>
</comment>
<feature type="transmembrane region" description="Helical" evidence="7">
    <location>
        <begin position="43"/>
        <end position="63"/>
    </location>
</feature>
<keyword evidence="10" id="KW-1185">Reference proteome</keyword>
<evidence type="ECO:0000256" key="1">
    <source>
        <dbReference type="ARBA" id="ARBA00000085"/>
    </source>
</evidence>
<dbReference type="Pfam" id="PF02518">
    <property type="entry name" value="HATPase_c"/>
    <property type="match status" value="1"/>
</dbReference>
<reference evidence="9 10" key="1">
    <citation type="submission" date="2024-10" db="EMBL/GenBank/DDBJ databases">
        <title>The Natural Products Discovery Center: Release of the First 8490 Sequenced Strains for Exploring Actinobacteria Biosynthetic Diversity.</title>
        <authorList>
            <person name="Kalkreuter E."/>
            <person name="Kautsar S.A."/>
            <person name="Yang D."/>
            <person name="Bader C.D."/>
            <person name="Teijaro C.N."/>
            <person name="Fluegel L."/>
            <person name="Davis C.M."/>
            <person name="Simpson J.R."/>
            <person name="Lauterbach L."/>
            <person name="Steele A.D."/>
            <person name="Gui C."/>
            <person name="Meng S."/>
            <person name="Li G."/>
            <person name="Viehrig K."/>
            <person name="Ye F."/>
            <person name="Su P."/>
            <person name="Kiefer A.F."/>
            <person name="Nichols A."/>
            <person name="Cepeda A.J."/>
            <person name="Yan W."/>
            <person name="Fan B."/>
            <person name="Jiang Y."/>
            <person name="Adhikari A."/>
            <person name="Zheng C.-J."/>
            <person name="Schuster L."/>
            <person name="Cowan T.M."/>
            <person name="Smanski M.J."/>
            <person name="Chevrette M.G."/>
            <person name="De Carvalho L.P.S."/>
            <person name="Shen B."/>
        </authorList>
    </citation>
    <scope>NUCLEOTIDE SEQUENCE [LARGE SCALE GENOMIC DNA]</scope>
    <source>
        <strain evidence="9 10">NPDC053399</strain>
    </source>
</reference>
<dbReference type="Gene3D" id="3.30.565.10">
    <property type="entry name" value="Histidine kinase-like ATPase, C-terminal domain"/>
    <property type="match status" value="1"/>
</dbReference>
<dbReference type="RefSeq" id="WP_399646426.1">
    <property type="nucleotide sequence ID" value="NZ_JBITYG010000002.1"/>
</dbReference>
<gene>
    <name evidence="9" type="ORF">ACIGXA_09730</name>
</gene>
<dbReference type="SMART" id="SM00387">
    <property type="entry name" value="HATPase_c"/>
    <property type="match status" value="1"/>
</dbReference>
<feature type="region of interest" description="Disordered" evidence="6">
    <location>
        <begin position="375"/>
        <end position="500"/>
    </location>
</feature>
<dbReference type="PANTHER" id="PTHR45436:SF5">
    <property type="entry name" value="SENSOR HISTIDINE KINASE TRCS"/>
    <property type="match status" value="1"/>
</dbReference>
<feature type="compositionally biased region" description="Basic and acidic residues" evidence="6">
    <location>
        <begin position="485"/>
        <end position="500"/>
    </location>
</feature>
<dbReference type="InterPro" id="IPR050428">
    <property type="entry name" value="TCS_sensor_his_kinase"/>
</dbReference>
<proteinExistence type="predicted"/>
<accession>A0ABW8C5W0</accession>
<dbReference type="EMBL" id="JBITYG010000002">
    <property type="protein sequence ID" value="MFI9100796.1"/>
    <property type="molecule type" value="Genomic_DNA"/>
</dbReference>
<sequence length="500" mass="52988">MVRDQSPPGQRQSSALALLLPAAVTAVVGTVAVCVVPAEARVSVVWCAVTATLAVAVLAAVAVRRGTVIAELRRNHAAASEALGRRLAEQEIQTLRLAQELLPEAVGRLQKGATVDEALDLAGPVRTEHLAVMRWVLETVDAEEGLRESAQRAFVNIARRVQAIVHQQAHATREMQERHGQDPEVLGDLMRLDHGTALVGRLADGIAVLGGARSGRQWSKAVPLYNVLRGAMSRILDYQRVDLQAVTQIALVGPAVEPVIHALAELLDNATRYSPPNTRVILTASEVQSGIAIEIEDGGVSLSEEARERAERMLREAQSGIDLKDLGETPRLGLAVVGRLAQEHNLQVSLRPSAYGGVRAVVIVPSDLTTTAPVTRPELGTKVPSAGGRHAAAVPALSVRRPALPSARPPVTGPVRATDEEPEYDRAPNGLPQRRSRRTATAGGPASARHAPAGSAPPPADQPAPPGLWLADFQRGVSGETSDTGSDRHISDTTSSDRDE</sequence>
<keyword evidence="7" id="KW-0472">Membrane</keyword>
<evidence type="ECO:0000313" key="9">
    <source>
        <dbReference type="EMBL" id="MFI9100796.1"/>
    </source>
</evidence>
<organism evidence="9 10">
    <name type="scientific">Streptomyces fildesensis</name>
    <dbReference type="NCBI Taxonomy" id="375757"/>
    <lineage>
        <taxon>Bacteria</taxon>
        <taxon>Bacillati</taxon>
        <taxon>Actinomycetota</taxon>
        <taxon>Actinomycetes</taxon>
        <taxon>Kitasatosporales</taxon>
        <taxon>Streptomycetaceae</taxon>
        <taxon>Streptomyces</taxon>
    </lineage>
</organism>
<comment type="catalytic activity">
    <reaction evidence="1">
        <text>ATP + protein L-histidine = ADP + protein N-phospho-L-histidine.</text>
        <dbReference type="EC" id="2.7.13.3"/>
    </reaction>
</comment>
<feature type="compositionally biased region" description="Pro residues" evidence="6">
    <location>
        <begin position="455"/>
        <end position="466"/>
    </location>
</feature>
<keyword evidence="7" id="KW-0812">Transmembrane</keyword>
<evidence type="ECO:0000256" key="5">
    <source>
        <dbReference type="ARBA" id="ARBA00022777"/>
    </source>
</evidence>
<dbReference type="SUPFAM" id="SSF55874">
    <property type="entry name" value="ATPase domain of HSP90 chaperone/DNA topoisomerase II/histidine kinase"/>
    <property type="match status" value="1"/>
</dbReference>